<evidence type="ECO:0000256" key="1">
    <source>
        <dbReference type="SAM" id="MobiDB-lite"/>
    </source>
</evidence>
<sequence>MKSRERTHNTQQQHDKERASGARQHAIASPWAKYGIFYRFVYTRESCSARYDSTLGQFSHEHVLQHMREPFPLGLMQRLNINTDTVRVPGGL</sequence>
<protein>
    <submittedName>
        <fullName evidence="2">Uncharacterized protein</fullName>
    </submittedName>
</protein>
<feature type="region of interest" description="Disordered" evidence="1">
    <location>
        <begin position="1"/>
        <end position="25"/>
    </location>
</feature>
<name>A0A5B7K704_PORTR</name>
<evidence type="ECO:0000313" key="3">
    <source>
        <dbReference type="Proteomes" id="UP000324222"/>
    </source>
</evidence>
<organism evidence="2 3">
    <name type="scientific">Portunus trituberculatus</name>
    <name type="common">Swimming crab</name>
    <name type="synonym">Neptunus trituberculatus</name>
    <dbReference type="NCBI Taxonomy" id="210409"/>
    <lineage>
        <taxon>Eukaryota</taxon>
        <taxon>Metazoa</taxon>
        <taxon>Ecdysozoa</taxon>
        <taxon>Arthropoda</taxon>
        <taxon>Crustacea</taxon>
        <taxon>Multicrustacea</taxon>
        <taxon>Malacostraca</taxon>
        <taxon>Eumalacostraca</taxon>
        <taxon>Eucarida</taxon>
        <taxon>Decapoda</taxon>
        <taxon>Pleocyemata</taxon>
        <taxon>Brachyura</taxon>
        <taxon>Eubrachyura</taxon>
        <taxon>Portunoidea</taxon>
        <taxon>Portunidae</taxon>
        <taxon>Portuninae</taxon>
        <taxon>Portunus</taxon>
    </lineage>
</organism>
<accession>A0A5B7K704</accession>
<evidence type="ECO:0000313" key="2">
    <source>
        <dbReference type="EMBL" id="MPD02596.1"/>
    </source>
</evidence>
<dbReference type="Proteomes" id="UP000324222">
    <property type="component" value="Unassembled WGS sequence"/>
</dbReference>
<comment type="caution">
    <text evidence="2">The sequence shown here is derived from an EMBL/GenBank/DDBJ whole genome shotgun (WGS) entry which is preliminary data.</text>
</comment>
<reference evidence="2 3" key="1">
    <citation type="submission" date="2019-05" db="EMBL/GenBank/DDBJ databases">
        <title>Another draft genome of Portunus trituberculatus and its Hox gene families provides insights of decapod evolution.</title>
        <authorList>
            <person name="Jeong J.-H."/>
            <person name="Song I."/>
            <person name="Kim S."/>
            <person name="Choi T."/>
            <person name="Kim D."/>
            <person name="Ryu S."/>
            <person name="Kim W."/>
        </authorList>
    </citation>
    <scope>NUCLEOTIDE SEQUENCE [LARGE SCALE GENOMIC DNA]</scope>
    <source>
        <tissue evidence="2">Muscle</tissue>
    </source>
</reference>
<gene>
    <name evidence="2" type="ORF">E2C01_098189</name>
</gene>
<proteinExistence type="predicted"/>
<feature type="compositionally biased region" description="Basic and acidic residues" evidence="1">
    <location>
        <begin position="1"/>
        <end position="20"/>
    </location>
</feature>
<dbReference type="AlphaFoldDB" id="A0A5B7K704"/>
<dbReference type="EMBL" id="VSRR010132170">
    <property type="protein sequence ID" value="MPD02596.1"/>
    <property type="molecule type" value="Genomic_DNA"/>
</dbReference>
<keyword evidence="3" id="KW-1185">Reference proteome</keyword>